<dbReference type="PROSITE" id="PS50097">
    <property type="entry name" value="BTB"/>
    <property type="match status" value="1"/>
</dbReference>
<dbReference type="InParanoid" id="A0A1Y2LT68"/>
<evidence type="ECO:0000313" key="3">
    <source>
        <dbReference type="Proteomes" id="UP000193240"/>
    </source>
</evidence>
<accession>A0A1Y2LT68</accession>
<keyword evidence="3" id="KW-1185">Reference proteome</keyword>
<name>A0A1Y2LT68_EPING</name>
<dbReference type="Gene3D" id="3.30.710.10">
    <property type="entry name" value="Potassium Channel Kv1.1, Chain A"/>
    <property type="match status" value="1"/>
</dbReference>
<reference evidence="2 3" key="1">
    <citation type="journal article" date="2017" name="Genome Announc.">
        <title>Genome sequence of the saprophytic ascomycete Epicoccum nigrum ICMP 19927 strain isolated from New Zealand.</title>
        <authorList>
            <person name="Fokin M."/>
            <person name="Fleetwood D."/>
            <person name="Weir B.S."/>
            <person name="Villas-Boas S.G."/>
        </authorList>
    </citation>
    <scope>NUCLEOTIDE SEQUENCE [LARGE SCALE GENOMIC DNA]</scope>
    <source>
        <strain evidence="2 3">ICMP 19927</strain>
    </source>
</reference>
<sequence>MFPPGNETSHFASPIIRVLVDMKPFTKEFFVHESLICSRSKFFQKAVHGEWKESEERKVSLPEDKPSIFLTYLNILYAGETLEESADPEWERIESKSSPLSDRYLHICKVYVLAGKLIEFSTRESILFRLTHLSKGYRSKRDCPSLETVQAIYSGTPSRDPMRREPFDTYTNCINEDILGNIYEDYSKAAKLPPEFLLNLARNLTYKRPANRQLESLTEDRDADRDKIWDLTEQLDKVDNDHEDTRAKLRRKTKAFNKIKAQYNDAKAKLNAKDEELRSKDRLIKEKDGDMAEKGLKIKNKNQAIKVSDLLVQDGKVVLARAQQQAESYKLIMDKLIAATATKK</sequence>
<dbReference type="OMA" id="PWKESEE"/>
<dbReference type="AlphaFoldDB" id="A0A1Y2LT68"/>
<organism evidence="2 3">
    <name type="scientific">Epicoccum nigrum</name>
    <name type="common">Soil fungus</name>
    <name type="synonym">Epicoccum purpurascens</name>
    <dbReference type="NCBI Taxonomy" id="105696"/>
    <lineage>
        <taxon>Eukaryota</taxon>
        <taxon>Fungi</taxon>
        <taxon>Dikarya</taxon>
        <taxon>Ascomycota</taxon>
        <taxon>Pezizomycotina</taxon>
        <taxon>Dothideomycetes</taxon>
        <taxon>Pleosporomycetidae</taxon>
        <taxon>Pleosporales</taxon>
        <taxon>Pleosporineae</taxon>
        <taxon>Didymellaceae</taxon>
        <taxon>Epicoccum</taxon>
    </lineage>
</organism>
<proteinExistence type="predicted"/>
<dbReference type="InterPro" id="IPR000210">
    <property type="entry name" value="BTB/POZ_dom"/>
</dbReference>
<evidence type="ECO:0000259" key="1">
    <source>
        <dbReference type="PROSITE" id="PS50097"/>
    </source>
</evidence>
<dbReference type="Pfam" id="PF00651">
    <property type="entry name" value="BTB"/>
    <property type="match status" value="1"/>
</dbReference>
<dbReference type="STRING" id="105696.A0A1Y2LT68"/>
<dbReference type="EMBL" id="KZ107849">
    <property type="protein sequence ID" value="OSS47065.1"/>
    <property type="molecule type" value="Genomic_DNA"/>
</dbReference>
<dbReference type="Proteomes" id="UP000193240">
    <property type="component" value="Unassembled WGS sequence"/>
</dbReference>
<dbReference type="PANTHER" id="PTHR47843">
    <property type="entry name" value="BTB DOMAIN-CONTAINING PROTEIN-RELATED"/>
    <property type="match status" value="1"/>
</dbReference>
<dbReference type="SUPFAM" id="SSF54695">
    <property type="entry name" value="POZ domain"/>
    <property type="match status" value="1"/>
</dbReference>
<dbReference type="PANTHER" id="PTHR47843:SF2">
    <property type="entry name" value="BTB DOMAIN-CONTAINING PROTEIN"/>
    <property type="match status" value="1"/>
</dbReference>
<dbReference type="InterPro" id="IPR011333">
    <property type="entry name" value="SKP1/BTB/POZ_sf"/>
</dbReference>
<evidence type="ECO:0000313" key="2">
    <source>
        <dbReference type="EMBL" id="OSS47065.1"/>
    </source>
</evidence>
<gene>
    <name evidence="2" type="ORF">B5807_09814</name>
</gene>
<feature type="domain" description="BTB" evidence="1">
    <location>
        <begin position="16"/>
        <end position="85"/>
    </location>
</feature>
<protein>
    <recommendedName>
        <fullName evidence="1">BTB domain-containing protein</fullName>
    </recommendedName>
</protein>